<dbReference type="AlphaFoldDB" id="A0A2T3JN61"/>
<dbReference type="Gene3D" id="3.90.25.10">
    <property type="entry name" value="UDP-galactose 4-epimerase, domain 1"/>
    <property type="match status" value="1"/>
</dbReference>
<evidence type="ECO:0000313" key="4">
    <source>
        <dbReference type="EMBL" id="PSU50470.1"/>
    </source>
</evidence>
<dbReference type="OrthoDB" id="9798669at2"/>
<evidence type="ECO:0000256" key="1">
    <source>
        <dbReference type="ARBA" id="ARBA00006328"/>
    </source>
</evidence>
<dbReference type="InterPro" id="IPR051164">
    <property type="entry name" value="NmrA-like_oxidored"/>
</dbReference>
<reference evidence="4 5" key="1">
    <citation type="submission" date="2018-01" db="EMBL/GenBank/DDBJ databases">
        <title>Whole genome sequencing of Histamine producing bacteria.</title>
        <authorList>
            <person name="Butler K."/>
        </authorList>
    </citation>
    <scope>NUCLEOTIDE SEQUENCE [LARGE SCALE GENOMIC DNA]</scope>
    <source>
        <strain evidence="4 5">JCM 12947</strain>
    </source>
</reference>
<comment type="caution">
    <text evidence="4">The sequence shown here is derived from an EMBL/GenBank/DDBJ whole genome shotgun (WGS) entry which is preliminary data.</text>
</comment>
<evidence type="ECO:0000256" key="2">
    <source>
        <dbReference type="ARBA" id="ARBA00022857"/>
    </source>
</evidence>
<keyword evidence="2" id="KW-0521">NADP</keyword>
<gene>
    <name evidence="4" type="ORF">C9J12_03875</name>
</gene>
<organism evidence="4 5">
    <name type="scientific">Photobacterium frigidiphilum</name>
    <dbReference type="NCBI Taxonomy" id="264736"/>
    <lineage>
        <taxon>Bacteria</taxon>
        <taxon>Pseudomonadati</taxon>
        <taxon>Pseudomonadota</taxon>
        <taxon>Gammaproteobacteria</taxon>
        <taxon>Vibrionales</taxon>
        <taxon>Vibrionaceae</taxon>
        <taxon>Photobacterium</taxon>
    </lineage>
</organism>
<dbReference type="PANTHER" id="PTHR42748">
    <property type="entry name" value="NITROGEN METABOLITE REPRESSION PROTEIN NMRA FAMILY MEMBER"/>
    <property type="match status" value="1"/>
</dbReference>
<dbReference type="RefSeq" id="WP_107241505.1">
    <property type="nucleotide sequence ID" value="NZ_PYMJ01000003.1"/>
</dbReference>
<name>A0A2T3JN61_9GAMM</name>
<dbReference type="Gene3D" id="3.40.50.720">
    <property type="entry name" value="NAD(P)-binding Rossmann-like Domain"/>
    <property type="match status" value="1"/>
</dbReference>
<dbReference type="PANTHER" id="PTHR42748:SF7">
    <property type="entry name" value="NMRA LIKE REDOX SENSOR 1-RELATED"/>
    <property type="match status" value="1"/>
</dbReference>
<dbReference type="InterPro" id="IPR036291">
    <property type="entry name" value="NAD(P)-bd_dom_sf"/>
</dbReference>
<proteinExistence type="inferred from homology"/>
<dbReference type="Pfam" id="PF05368">
    <property type="entry name" value="NmrA"/>
    <property type="match status" value="1"/>
</dbReference>
<feature type="domain" description="NmrA-like" evidence="3">
    <location>
        <begin position="4"/>
        <end position="257"/>
    </location>
</feature>
<dbReference type="Proteomes" id="UP000240987">
    <property type="component" value="Unassembled WGS sequence"/>
</dbReference>
<dbReference type="CDD" id="cd05251">
    <property type="entry name" value="NmrA_like_SDR_a"/>
    <property type="match status" value="1"/>
</dbReference>
<dbReference type="EMBL" id="PYMJ01000003">
    <property type="protein sequence ID" value="PSU50470.1"/>
    <property type="molecule type" value="Genomic_DNA"/>
</dbReference>
<dbReference type="InterPro" id="IPR008030">
    <property type="entry name" value="NmrA-like"/>
</dbReference>
<comment type="similarity">
    <text evidence="1">Belongs to the NmrA-type oxidoreductase family.</text>
</comment>
<keyword evidence="5" id="KW-1185">Reference proteome</keyword>
<evidence type="ECO:0000259" key="3">
    <source>
        <dbReference type="Pfam" id="PF05368"/>
    </source>
</evidence>
<dbReference type="SUPFAM" id="SSF51735">
    <property type="entry name" value="NAD(P)-binding Rossmann-fold domains"/>
    <property type="match status" value="1"/>
</dbReference>
<accession>A0A2T3JN61</accession>
<sequence length="285" mass="31508">MVENKVLVVTGATGNQGGAVVKHLMNSSFTIKAVTRNLQSKAADRLRQQGVEVIYGDLDKPETLTPILKGAYGVYSVQNNWTSSIKVEIAQGKALADAAKAAKVQHFVYSSVGGAERQTGIPHFDSKGEIERHIIKIGLPYTFIRPAYFIENFLATGSFAFVNWSLLSWALKKNRKLQMAAVDDIGAFAALVFSQPKRYLAQAVELAGDEKSFAEIKAIYTQVMGKKPRYLTLPSWLFAPMSKEMSTMFSWFKKEGFQADIPTIRAELPQLKGLQQALTEIIQPS</sequence>
<evidence type="ECO:0000313" key="5">
    <source>
        <dbReference type="Proteomes" id="UP000240987"/>
    </source>
</evidence>
<protein>
    <recommendedName>
        <fullName evidence="3">NmrA-like domain-containing protein</fullName>
    </recommendedName>
</protein>